<organism evidence="2 3">
    <name type="scientific">Dendryphion nanum</name>
    <dbReference type="NCBI Taxonomy" id="256645"/>
    <lineage>
        <taxon>Eukaryota</taxon>
        <taxon>Fungi</taxon>
        <taxon>Dikarya</taxon>
        <taxon>Ascomycota</taxon>
        <taxon>Pezizomycotina</taxon>
        <taxon>Dothideomycetes</taxon>
        <taxon>Pleosporomycetidae</taxon>
        <taxon>Pleosporales</taxon>
        <taxon>Torulaceae</taxon>
        <taxon>Dendryphion</taxon>
    </lineage>
</organism>
<dbReference type="EMBL" id="JAGMWT010000013">
    <property type="protein sequence ID" value="KAH7117930.1"/>
    <property type="molecule type" value="Genomic_DNA"/>
</dbReference>
<name>A0A9P9DCH4_9PLEO</name>
<feature type="region of interest" description="Disordered" evidence="1">
    <location>
        <begin position="98"/>
        <end position="127"/>
    </location>
</feature>
<comment type="caution">
    <text evidence="2">The sequence shown here is derived from an EMBL/GenBank/DDBJ whole genome shotgun (WGS) entry which is preliminary data.</text>
</comment>
<dbReference type="AlphaFoldDB" id="A0A9P9DCH4"/>
<feature type="compositionally biased region" description="Basic and acidic residues" evidence="1">
    <location>
        <begin position="167"/>
        <end position="189"/>
    </location>
</feature>
<dbReference type="Proteomes" id="UP000700596">
    <property type="component" value="Unassembled WGS sequence"/>
</dbReference>
<proteinExistence type="predicted"/>
<protein>
    <submittedName>
        <fullName evidence="2">Uncharacterized protein</fullName>
    </submittedName>
</protein>
<feature type="region of interest" description="Disordered" evidence="1">
    <location>
        <begin position="150"/>
        <end position="240"/>
    </location>
</feature>
<evidence type="ECO:0000256" key="1">
    <source>
        <dbReference type="SAM" id="MobiDB-lite"/>
    </source>
</evidence>
<reference evidence="2" key="1">
    <citation type="journal article" date="2021" name="Nat. Commun.">
        <title>Genetic determinants of endophytism in the Arabidopsis root mycobiome.</title>
        <authorList>
            <person name="Mesny F."/>
            <person name="Miyauchi S."/>
            <person name="Thiergart T."/>
            <person name="Pickel B."/>
            <person name="Atanasova L."/>
            <person name="Karlsson M."/>
            <person name="Huettel B."/>
            <person name="Barry K.W."/>
            <person name="Haridas S."/>
            <person name="Chen C."/>
            <person name="Bauer D."/>
            <person name="Andreopoulos W."/>
            <person name="Pangilinan J."/>
            <person name="LaButti K."/>
            <person name="Riley R."/>
            <person name="Lipzen A."/>
            <person name="Clum A."/>
            <person name="Drula E."/>
            <person name="Henrissat B."/>
            <person name="Kohler A."/>
            <person name="Grigoriev I.V."/>
            <person name="Martin F.M."/>
            <person name="Hacquard S."/>
        </authorList>
    </citation>
    <scope>NUCLEOTIDE SEQUENCE</scope>
    <source>
        <strain evidence="2">MPI-CAGE-CH-0243</strain>
    </source>
</reference>
<accession>A0A9P9DCH4</accession>
<keyword evidence="3" id="KW-1185">Reference proteome</keyword>
<gene>
    <name evidence="2" type="ORF">B0J11DRAFT_95740</name>
</gene>
<evidence type="ECO:0000313" key="3">
    <source>
        <dbReference type="Proteomes" id="UP000700596"/>
    </source>
</evidence>
<sequence>MCAELASQSNLIPYITLQLATIERASLTPCASFVPTNPRPLLFFQKTRKIAVESFAKIRHPCPLCMYSLAFPQLSKEKKKRKRRMCLKHPSLSLKMCNASSRTAQKREEKSNYAYGSVRDPPPPPSCAGPVISLHRSLYDIRFRAPAHTVPYESRSDGAPATPRSLDTAKREREGADLGKRYHGGDVRMETGWTLLDGGEEDTKSVSDTISGEIMEERDGRKARDKKKSRLRGGDAKMVS</sequence>
<evidence type="ECO:0000313" key="2">
    <source>
        <dbReference type="EMBL" id="KAH7117930.1"/>
    </source>
</evidence>